<feature type="compositionally biased region" description="Basic and acidic residues" evidence="4">
    <location>
        <begin position="160"/>
        <end position="183"/>
    </location>
</feature>
<dbReference type="Proteomes" id="UP001162162">
    <property type="component" value="Unassembled WGS sequence"/>
</dbReference>
<evidence type="ECO:0000256" key="1">
    <source>
        <dbReference type="ARBA" id="ARBA00010872"/>
    </source>
</evidence>
<proteinExistence type="inferred from homology"/>
<dbReference type="EMBL" id="JAPWTK010000168">
    <property type="protein sequence ID" value="KAJ8947196.1"/>
    <property type="molecule type" value="Genomic_DNA"/>
</dbReference>
<evidence type="ECO:0000256" key="3">
    <source>
        <dbReference type="PIRSR" id="PIRSR600246-3"/>
    </source>
</evidence>
<feature type="region of interest" description="Disordered" evidence="4">
    <location>
        <begin position="135"/>
        <end position="185"/>
    </location>
</feature>
<evidence type="ECO:0000256" key="2">
    <source>
        <dbReference type="PIRSR" id="PIRSR600246-1"/>
    </source>
</evidence>
<dbReference type="GO" id="GO:0003948">
    <property type="term" value="F:N4-(beta-N-acetylglucosaminyl)-L-asparaginase activity"/>
    <property type="evidence" value="ECO:0007669"/>
    <property type="project" value="TreeGrafter"/>
</dbReference>
<sequence>MCVALETFRTMYLNRGATLVKTWEVLTDNTTGSDNALDALTLGCNVCEHEGCGTSVGYGGSPDENGETTLDALIFDGDTMDMGAIGCLRRVKTPLPLLESWRFSHRIFESVQLYRRRFTNQLLFDSVGDLEENGCQPNFWKDDRRTNDDDRRSVKRQKGERKIDDRRTVRRQKDDDKRTETKQRGVIRKFVSPSKRIDGVEQQIDQNVEPNSSASCGPYTPSSIVLNTGESRTSSIGEDNHDTIGMIVISGTGHVVAGTSTNGLTYKIPGFLAVEQLRLGSTPTQAANMAISRIVEKYPFFSGALIVADNEGNVGAACNGMTSFPFIVANEEYPEGDLRSVDCTLSTDSGNSAVTYESICSGQSIKYSINIGTVEP</sequence>
<feature type="active site" description="Nucleophile" evidence="2">
    <location>
        <position position="243"/>
    </location>
</feature>
<reference evidence="5" key="1">
    <citation type="journal article" date="2023" name="Insect Mol. Biol.">
        <title>Genome sequencing provides insights into the evolution of gene families encoding plant cell wall-degrading enzymes in longhorned beetles.</title>
        <authorList>
            <person name="Shin N.R."/>
            <person name="Okamura Y."/>
            <person name="Kirsch R."/>
            <person name="Pauchet Y."/>
        </authorList>
    </citation>
    <scope>NUCLEOTIDE SEQUENCE</scope>
    <source>
        <strain evidence="5">AMC_N1</strain>
    </source>
</reference>
<evidence type="ECO:0000256" key="4">
    <source>
        <dbReference type="SAM" id="MobiDB-lite"/>
    </source>
</evidence>
<evidence type="ECO:0000313" key="5">
    <source>
        <dbReference type="EMBL" id="KAJ8947196.1"/>
    </source>
</evidence>
<name>A0AAV8Y8C0_9CUCU</name>
<dbReference type="SUPFAM" id="SSF56235">
    <property type="entry name" value="N-terminal nucleophile aminohydrolases (Ntn hydrolases)"/>
    <property type="match status" value="1"/>
</dbReference>
<comment type="similarity">
    <text evidence="1">Belongs to the Ntn-hydrolase family.</text>
</comment>
<feature type="compositionally biased region" description="Basic and acidic residues" evidence="4">
    <location>
        <begin position="140"/>
        <end position="152"/>
    </location>
</feature>
<protein>
    <submittedName>
        <fullName evidence="5">Uncharacterized protein</fullName>
    </submittedName>
</protein>
<organism evidence="5 6">
    <name type="scientific">Aromia moschata</name>
    <dbReference type="NCBI Taxonomy" id="1265417"/>
    <lineage>
        <taxon>Eukaryota</taxon>
        <taxon>Metazoa</taxon>
        <taxon>Ecdysozoa</taxon>
        <taxon>Arthropoda</taxon>
        <taxon>Hexapoda</taxon>
        <taxon>Insecta</taxon>
        <taxon>Pterygota</taxon>
        <taxon>Neoptera</taxon>
        <taxon>Endopterygota</taxon>
        <taxon>Coleoptera</taxon>
        <taxon>Polyphaga</taxon>
        <taxon>Cucujiformia</taxon>
        <taxon>Chrysomeloidea</taxon>
        <taxon>Cerambycidae</taxon>
        <taxon>Cerambycinae</taxon>
        <taxon>Callichromatini</taxon>
        <taxon>Aromia</taxon>
    </lineage>
</organism>
<accession>A0AAV8Y8C0</accession>
<keyword evidence="6" id="KW-1185">Reference proteome</keyword>
<dbReference type="Pfam" id="PF01112">
    <property type="entry name" value="Asparaginase_2"/>
    <property type="match status" value="2"/>
</dbReference>
<feature type="site" description="Cleavage; by autolysis" evidence="3">
    <location>
        <begin position="242"/>
        <end position="243"/>
    </location>
</feature>
<dbReference type="InterPro" id="IPR000246">
    <property type="entry name" value="Peptidase_T2"/>
</dbReference>
<dbReference type="Gene3D" id="3.60.20.30">
    <property type="entry name" value="(Glycosyl)asparaginase"/>
    <property type="match status" value="2"/>
</dbReference>
<gene>
    <name evidence="5" type="ORF">NQ318_015544</name>
</gene>
<evidence type="ECO:0000313" key="6">
    <source>
        <dbReference type="Proteomes" id="UP001162162"/>
    </source>
</evidence>
<dbReference type="InterPro" id="IPR029055">
    <property type="entry name" value="Ntn_hydrolases_N"/>
</dbReference>
<dbReference type="PANTHER" id="PTHR10188">
    <property type="entry name" value="L-ASPARAGINASE"/>
    <property type="match status" value="1"/>
</dbReference>
<dbReference type="PANTHER" id="PTHR10188:SF6">
    <property type="entry name" value="N(4)-(BETA-N-ACETYLGLUCOSAMINYL)-L-ASPARAGINASE"/>
    <property type="match status" value="1"/>
</dbReference>
<dbReference type="AlphaFoldDB" id="A0AAV8Y8C0"/>
<comment type="caution">
    <text evidence="5">The sequence shown here is derived from an EMBL/GenBank/DDBJ whole genome shotgun (WGS) entry which is preliminary data.</text>
</comment>
<dbReference type="GO" id="GO:0005737">
    <property type="term" value="C:cytoplasm"/>
    <property type="evidence" value="ECO:0007669"/>
    <property type="project" value="TreeGrafter"/>
</dbReference>